<dbReference type="PROSITE" id="PS51170">
    <property type="entry name" value="CW"/>
    <property type="match status" value="5"/>
</dbReference>
<comment type="caution">
    <text evidence="5">The sequence shown here is derived from an EMBL/GenBank/DDBJ whole genome shotgun (WGS) entry which is preliminary data.</text>
</comment>
<evidence type="ECO:0000256" key="3">
    <source>
        <dbReference type="SAM" id="SignalP"/>
    </source>
</evidence>
<evidence type="ECO:0000313" key="5">
    <source>
        <dbReference type="EMBL" id="MBW6410313.1"/>
    </source>
</evidence>
<dbReference type="Gene3D" id="2.60.40.10">
    <property type="entry name" value="Immunoglobulins"/>
    <property type="match status" value="1"/>
</dbReference>
<keyword evidence="3" id="KW-0732">Signal</keyword>
<accession>A0ABS7ANS7</accession>
<dbReference type="Proteomes" id="UP001519921">
    <property type="component" value="Unassembled WGS sequence"/>
</dbReference>
<keyword evidence="6" id="KW-1185">Reference proteome</keyword>
<dbReference type="InterPro" id="IPR013783">
    <property type="entry name" value="Ig-like_fold"/>
</dbReference>
<dbReference type="Gene3D" id="2.10.270.10">
    <property type="entry name" value="Cholin Binding"/>
    <property type="match status" value="2"/>
</dbReference>
<gene>
    <name evidence="5" type="ORF">KYD98_09415</name>
</gene>
<feature type="repeat" description="Cell wall-binding" evidence="2">
    <location>
        <begin position="602"/>
        <end position="621"/>
    </location>
</feature>
<feature type="domain" description="Cadherin-like beta-sandwich-like" evidence="4">
    <location>
        <begin position="453"/>
        <end position="534"/>
    </location>
</feature>
<feature type="repeat" description="Cell wall-binding" evidence="2">
    <location>
        <begin position="663"/>
        <end position="682"/>
    </location>
</feature>
<dbReference type="RefSeq" id="WP_219779523.1">
    <property type="nucleotide sequence ID" value="NZ_JAHXPT010000006.1"/>
</dbReference>
<dbReference type="Pfam" id="PF19127">
    <property type="entry name" value="Choline_bind_3"/>
    <property type="match status" value="2"/>
</dbReference>
<feature type="repeat" description="Cell wall-binding" evidence="2">
    <location>
        <begin position="623"/>
        <end position="642"/>
    </location>
</feature>
<reference evidence="5 6" key="1">
    <citation type="submission" date="2021-07" db="EMBL/GenBank/DDBJ databases">
        <title>Clostridium weizhouense sp. nov., an anaerobic bacterium isolated from activated sludge of Petroleum wastewater.</title>
        <authorList>
            <person name="Li Q."/>
        </authorList>
    </citation>
    <scope>NUCLEOTIDE SEQUENCE [LARGE SCALE GENOMIC DNA]</scope>
    <source>
        <strain evidence="5 6">YB-6</strain>
    </source>
</reference>
<feature type="repeat" description="Cell wall-binding" evidence="2">
    <location>
        <begin position="703"/>
        <end position="722"/>
    </location>
</feature>
<dbReference type="EMBL" id="JAHXPT010000006">
    <property type="protein sequence ID" value="MBW6410313.1"/>
    <property type="molecule type" value="Genomic_DNA"/>
</dbReference>
<feature type="repeat" description="Cell wall-binding" evidence="2">
    <location>
        <begin position="582"/>
        <end position="601"/>
    </location>
</feature>
<feature type="domain" description="Cadherin-like beta-sandwich-like" evidence="4">
    <location>
        <begin position="345"/>
        <end position="435"/>
    </location>
</feature>
<dbReference type="SUPFAM" id="SSF69360">
    <property type="entry name" value="Cell wall binding repeat"/>
    <property type="match status" value="1"/>
</dbReference>
<name>A0ABS7ANS7_9CLOT</name>
<dbReference type="Pfam" id="PF12733">
    <property type="entry name" value="Cadherin-like"/>
    <property type="match status" value="3"/>
</dbReference>
<evidence type="ECO:0000313" key="6">
    <source>
        <dbReference type="Proteomes" id="UP001519921"/>
    </source>
</evidence>
<dbReference type="InterPro" id="IPR025883">
    <property type="entry name" value="Cadherin-like_domain"/>
</dbReference>
<keyword evidence="1" id="KW-0677">Repeat</keyword>
<sequence>MKAYFKRFISQLLVLALIVATVQIGNTKGVKAVDLDLGFTVEAGGSIVDINKSGSNYFTDEIDMSVSTINIKSSDTSYYNIESVTSSDSGVKIATSTTNGVTSAKIAVSKYNDFNATIKVKDLGTKEVKSYTVRFRFKEENAEIFKFNKIVINASGHGENVNLDLDYSANTDEYNLANLDETLDTVKVSIVDENGKPITTGVKITMDGKTGTFKLSGGDNEINISRTVNGRTKIFKLVISKKGSATLKSLTGVTLSPTFKSDEFDYTATVPTATTSITLRPTATDNSSTIRVNGSIVNSGSNSQPIKLKEGKNTITVRVTTKDGQSNVYSIEVTRTEAPRSSYLKSLKLSTGSLMPSFNKEIFEYTGTVDNKVTAVTVTPTAEYATSTIKVNGKSVANGGTTRFISLDQGSNEIEVVVTDAKGDSSTYTLNITRRYGKDNVRLGSLKTSEGTLSPKFDPETYLYTVKVDRATSKIKVTFAAQNDKATIKIDGKEYASAQQSDYIDLKIGANLINIEVVAEDKKTTTSYKLSVIRDKISAINEWVLSGDDWTFYDANGMQVKNSWVIYDNKWYFINVSGYKESNGWLYESGNWYYLDKDGVMQTGWIKDNGYWYYFQGDGKMKGTGWGQYDKQWYMFNENGMMQTGWMLRDGYWYFLQDNGSMKKGWQYYDKNWYYLNDDGTMRNGWLFTGKEFYYLDYHGRMITGWQEIAGKWYYFDYNGRMKTGNLFLDGKWYLLDSDGSLVR</sequence>
<evidence type="ECO:0000259" key="4">
    <source>
        <dbReference type="Pfam" id="PF12733"/>
    </source>
</evidence>
<proteinExistence type="predicted"/>
<dbReference type="Gene3D" id="2.10.270.20">
    <property type="match status" value="1"/>
</dbReference>
<evidence type="ECO:0000256" key="2">
    <source>
        <dbReference type="PROSITE-ProRule" id="PRU00591"/>
    </source>
</evidence>
<organism evidence="5 6">
    <name type="scientific">Clostridium weizhouense</name>
    <dbReference type="NCBI Taxonomy" id="2859781"/>
    <lineage>
        <taxon>Bacteria</taxon>
        <taxon>Bacillati</taxon>
        <taxon>Bacillota</taxon>
        <taxon>Clostridia</taxon>
        <taxon>Eubacteriales</taxon>
        <taxon>Clostridiaceae</taxon>
        <taxon>Clostridium</taxon>
    </lineage>
</organism>
<feature type="chain" id="PRO_5046977267" evidence="3">
    <location>
        <begin position="25"/>
        <end position="744"/>
    </location>
</feature>
<evidence type="ECO:0000256" key="1">
    <source>
        <dbReference type="ARBA" id="ARBA00022737"/>
    </source>
</evidence>
<feature type="domain" description="Cadherin-like beta-sandwich-like" evidence="4">
    <location>
        <begin position="252"/>
        <end position="335"/>
    </location>
</feature>
<dbReference type="InterPro" id="IPR018337">
    <property type="entry name" value="Cell_wall/Cho-bd_repeat"/>
</dbReference>
<dbReference type="Pfam" id="PF01473">
    <property type="entry name" value="Choline_bind_1"/>
    <property type="match status" value="1"/>
</dbReference>
<feature type="signal peptide" evidence="3">
    <location>
        <begin position="1"/>
        <end position="24"/>
    </location>
</feature>
<protein>
    <submittedName>
        <fullName evidence="5">Cadherin-like beta sandwich domain-containing protein</fullName>
    </submittedName>
</protein>